<reference evidence="1" key="1">
    <citation type="submission" date="2020-05" db="EMBL/GenBank/DDBJ databases">
        <title>Large-scale comparative analyses of tick genomes elucidate their genetic diversity and vector capacities.</title>
        <authorList>
            <person name="Jia N."/>
            <person name="Wang J."/>
            <person name="Shi W."/>
            <person name="Du L."/>
            <person name="Sun Y."/>
            <person name="Zhan W."/>
            <person name="Jiang J."/>
            <person name="Wang Q."/>
            <person name="Zhang B."/>
            <person name="Ji P."/>
            <person name="Sakyi L.B."/>
            <person name="Cui X."/>
            <person name="Yuan T."/>
            <person name="Jiang B."/>
            <person name="Yang W."/>
            <person name="Lam T.T.-Y."/>
            <person name="Chang Q."/>
            <person name="Ding S."/>
            <person name="Wang X."/>
            <person name="Zhu J."/>
            <person name="Ruan X."/>
            <person name="Zhao L."/>
            <person name="Wei J."/>
            <person name="Que T."/>
            <person name="Du C."/>
            <person name="Cheng J."/>
            <person name="Dai P."/>
            <person name="Han X."/>
            <person name="Huang E."/>
            <person name="Gao Y."/>
            <person name="Liu J."/>
            <person name="Shao H."/>
            <person name="Ye R."/>
            <person name="Li L."/>
            <person name="Wei W."/>
            <person name="Wang X."/>
            <person name="Wang C."/>
            <person name="Yang T."/>
            <person name="Huo Q."/>
            <person name="Li W."/>
            <person name="Guo W."/>
            <person name="Chen H."/>
            <person name="Zhou L."/>
            <person name="Ni X."/>
            <person name="Tian J."/>
            <person name="Zhou Y."/>
            <person name="Sheng Y."/>
            <person name="Liu T."/>
            <person name="Pan Y."/>
            <person name="Xia L."/>
            <person name="Li J."/>
            <person name="Zhao F."/>
            <person name="Cao W."/>
        </authorList>
    </citation>
    <scope>NUCLEOTIDE SEQUENCE</scope>
    <source>
        <strain evidence="1">Hyas-2018</strain>
    </source>
</reference>
<keyword evidence="2" id="KW-1185">Reference proteome</keyword>
<dbReference type="EMBL" id="CM023482">
    <property type="protein sequence ID" value="KAH6939326.1"/>
    <property type="molecule type" value="Genomic_DNA"/>
</dbReference>
<comment type="caution">
    <text evidence="1">The sequence shown here is derived from an EMBL/GenBank/DDBJ whole genome shotgun (WGS) entry which is preliminary data.</text>
</comment>
<protein>
    <submittedName>
        <fullName evidence="1">Uncharacterized protein</fullName>
    </submittedName>
</protein>
<proteinExistence type="predicted"/>
<dbReference type="Proteomes" id="UP000821845">
    <property type="component" value="Chromosome 2"/>
</dbReference>
<organism evidence="1 2">
    <name type="scientific">Hyalomma asiaticum</name>
    <name type="common">Tick</name>
    <dbReference type="NCBI Taxonomy" id="266040"/>
    <lineage>
        <taxon>Eukaryota</taxon>
        <taxon>Metazoa</taxon>
        <taxon>Ecdysozoa</taxon>
        <taxon>Arthropoda</taxon>
        <taxon>Chelicerata</taxon>
        <taxon>Arachnida</taxon>
        <taxon>Acari</taxon>
        <taxon>Parasitiformes</taxon>
        <taxon>Ixodida</taxon>
        <taxon>Ixodoidea</taxon>
        <taxon>Ixodidae</taxon>
        <taxon>Hyalomminae</taxon>
        <taxon>Hyalomma</taxon>
    </lineage>
</organism>
<sequence>MPKAPYQKRQTSGSSGGASKFTMRGNRAAAVKDNERITGFCYLSKWRQRILNLVGRLPHTSCPACEAHEDSADGGHDERLLASRPL</sequence>
<gene>
    <name evidence="1" type="ORF">HPB50_017077</name>
</gene>
<name>A0ACB7SZB5_HYAAI</name>
<accession>A0ACB7SZB5</accession>
<evidence type="ECO:0000313" key="2">
    <source>
        <dbReference type="Proteomes" id="UP000821845"/>
    </source>
</evidence>
<evidence type="ECO:0000313" key="1">
    <source>
        <dbReference type="EMBL" id="KAH6939326.1"/>
    </source>
</evidence>